<sequence length="51" mass="5567">MSIEMSIEMLQACGIGVSVSNAIIEVKEISDDICKNNDEDGVGKWLEAHMI</sequence>
<accession>A0A1I0QTQ6</accession>
<keyword evidence="2" id="KW-1185">Reference proteome</keyword>
<name>A0A1I0QTQ6_9FIRM</name>
<organism evidence="1 2">
    <name type="scientific">[Clostridium] fimetarium</name>
    <dbReference type="NCBI Taxonomy" id="99656"/>
    <lineage>
        <taxon>Bacteria</taxon>
        <taxon>Bacillati</taxon>
        <taxon>Bacillota</taxon>
        <taxon>Clostridia</taxon>
        <taxon>Lachnospirales</taxon>
        <taxon>Lachnospiraceae</taxon>
    </lineage>
</organism>
<protein>
    <submittedName>
        <fullName evidence="1">Haloacid dehalogenase-like hydrolase</fullName>
    </submittedName>
</protein>
<gene>
    <name evidence="1" type="ORF">SAMN05421659_10989</name>
</gene>
<dbReference type="Pfam" id="PF08282">
    <property type="entry name" value="Hydrolase_3"/>
    <property type="match status" value="1"/>
</dbReference>
<dbReference type="GO" id="GO:0016787">
    <property type="term" value="F:hydrolase activity"/>
    <property type="evidence" value="ECO:0007669"/>
    <property type="project" value="UniProtKB-KW"/>
</dbReference>
<proteinExistence type="predicted"/>
<keyword evidence="1" id="KW-0378">Hydrolase</keyword>
<evidence type="ECO:0000313" key="1">
    <source>
        <dbReference type="EMBL" id="SEW30816.1"/>
    </source>
</evidence>
<dbReference type="OrthoDB" id="9814970at2"/>
<dbReference type="EMBL" id="FOJI01000009">
    <property type="protein sequence ID" value="SEW30816.1"/>
    <property type="molecule type" value="Genomic_DNA"/>
</dbReference>
<dbReference type="STRING" id="99656.SAMN05421659_10989"/>
<dbReference type="Proteomes" id="UP000199701">
    <property type="component" value="Unassembled WGS sequence"/>
</dbReference>
<dbReference type="RefSeq" id="WP_092454429.1">
    <property type="nucleotide sequence ID" value="NZ_FOJI01000009.1"/>
</dbReference>
<dbReference type="Gene3D" id="3.40.50.1000">
    <property type="entry name" value="HAD superfamily/HAD-like"/>
    <property type="match status" value="1"/>
</dbReference>
<dbReference type="AlphaFoldDB" id="A0A1I0QTQ6"/>
<dbReference type="SUPFAM" id="SSF56784">
    <property type="entry name" value="HAD-like"/>
    <property type="match status" value="1"/>
</dbReference>
<dbReference type="InterPro" id="IPR036412">
    <property type="entry name" value="HAD-like_sf"/>
</dbReference>
<evidence type="ECO:0000313" key="2">
    <source>
        <dbReference type="Proteomes" id="UP000199701"/>
    </source>
</evidence>
<reference evidence="1 2" key="1">
    <citation type="submission" date="2016-10" db="EMBL/GenBank/DDBJ databases">
        <authorList>
            <person name="de Groot N.N."/>
        </authorList>
    </citation>
    <scope>NUCLEOTIDE SEQUENCE [LARGE SCALE GENOMIC DNA]</scope>
    <source>
        <strain evidence="1 2">DSM 9179</strain>
    </source>
</reference>
<dbReference type="InterPro" id="IPR023214">
    <property type="entry name" value="HAD_sf"/>
</dbReference>